<dbReference type="GO" id="GO:0016020">
    <property type="term" value="C:membrane"/>
    <property type="evidence" value="ECO:0007669"/>
    <property type="project" value="UniProtKB-SubCell"/>
</dbReference>
<keyword evidence="3 6" id="KW-0812">Transmembrane</keyword>
<evidence type="ECO:0000256" key="5">
    <source>
        <dbReference type="ARBA" id="ARBA00023136"/>
    </source>
</evidence>
<feature type="transmembrane region" description="Helical" evidence="6">
    <location>
        <begin position="12"/>
        <end position="33"/>
    </location>
</feature>
<evidence type="ECO:0000256" key="4">
    <source>
        <dbReference type="ARBA" id="ARBA00022989"/>
    </source>
</evidence>
<dbReference type="Pfam" id="PF04103">
    <property type="entry name" value="CD20"/>
    <property type="match status" value="1"/>
</dbReference>
<evidence type="ECO:0000256" key="2">
    <source>
        <dbReference type="ARBA" id="ARBA00009565"/>
    </source>
</evidence>
<dbReference type="InterPro" id="IPR030417">
    <property type="entry name" value="MS4A"/>
</dbReference>
<evidence type="ECO:0000256" key="3">
    <source>
        <dbReference type="ARBA" id="ARBA00022692"/>
    </source>
</evidence>
<dbReference type="PANTHER" id="PTHR23320">
    <property type="entry name" value="MEMBRANE-SPANNING 4-DOMAINS SUBFAMILY A MS4A -RELATED"/>
    <property type="match status" value="1"/>
</dbReference>
<feature type="transmembrane region" description="Helical" evidence="6">
    <location>
        <begin position="72"/>
        <end position="98"/>
    </location>
</feature>
<evidence type="ECO:0000256" key="6">
    <source>
        <dbReference type="SAM" id="Phobius"/>
    </source>
</evidence>
<evidence type="ECO:0000313" key="7">
    <source>
        <dbReference type="EMBL" id="CAH3158374.1"/>
    </source>
</evidence>
<organism evidence="7 8">
    <name type="scientific">Pocillopora meandrina</name>
    <dbReference type="NCBI Taxonomy" id="46732"/>
    <lineage>
        <taxon>Eukaryota</taxon>
        <taxon>Metazoa</taxon>
        <taxon>Cnidaria</taxon>
        <taxon>Anthozoa</taxon>
        <taxon>Hexacorallia</taxon>
        <taxon>Scleractinia</taxon>
        <taxon>Astrocoeniina</taxon>
        <taxon>Pocilloporidae</taxon>
        <taxon>Pocillopora</taxon>
    </lineage>
</organism>
<protein>
    <submittedName>
        <fullName evidence="7">Uncharacterized protein</fullName>
    </submittedName>
</protein>
<evidence type="ECO:0000313" key="8">
    <source>
        <dbReference type="Proteomes" id="UP001159428"/>
    </source>
</evidence>
<dbReference type="Proteomes" id="UP001159428">
    <property type="component" value="Unassembled WGS sequence"/>
</dbReference>
<feature type="transmembrane region" description="Helical" evidence="6">
    <location>
        <begin position="40"/>
        <end position="60"/>
    </location>
</feature>
<comment type="caution">
    <text evidence="7">The sequence shown here is derived from an EMBL/GenBank/DDBJ whole genome shotgun (WGS) entry which is preliminary data.</text>
</comment>
<dbReference type="EMBL" id="CALNXJ010000067">
    <property type="protein sequence ID" value="CAH3158374.1"/>
    <property type="molecule type" value="Genomic_DNA"/>
</dbReference>
<keyword evidence="5 6" id="KW-0472">Membrane</keyword>
<dbReference type="AlphaFoldDB" id="A0AAU9XV77"/>
<accession>A0AAU9XV77</accession>
<sequence length="286" mass="30871">MAYHPVSLRGLAIAHMIFGSLMIILGIASRIAVDHWCPKIGYGVWIGIWVLLTGIFGYIGAKDDSTPNRCLIGTYMGFAITVCVLTVFMFITYCIALVDYSHISSCKRYHYSYFKVYCYSVSKRHMAAVGTGLGSCLLICAVVQFMLSLTASIYCCGAVCCNTPRGVTVTNQQVTYIQPGRPAFTGPQGGMVIIQPTGGVTTTTPVYPAVAQPQVYVQQQVHPGVTIQQPGYWAVPPGSNPAGTVTVTHASALSPQIQTQIQSQTLVTDERPPPYAAYMQTSNPPP</sequence>
<dbReference type="InterPro" id="IPR007237">
    <property type="entry name" value="CD20-like"/>
</dbReference>
<gene>
    <name evidence="7" type="ORF">PMEA_00030439</name>
</gene>
<comment type="similarity">
    <text evidence="2">Belongs to the MS4A family.</text>
</comment>
<evidence type="ECO:0000256" key="1">
    <source>
        <dbReference type="ARBA" id="ARBA00004141"/>
    </source>
</evidence>
<name>A0AAU9XV77_9CNID</name>
<keyword evidence="4 6" id="KW-1133">Transmembrane helix</keyword>
<dbReference type="PANTHER" id="PTHR23320:SF165">
    <property type="entry name" value="MARVEL DOMAIN-CONTAINING PROTEIN"/>
    <property type="match status" value="1"/>
</dbReference>
<feature type="transmembrane region" description="Helical" evidence="6">
    <location>
        <begin position="132"/>
        <end position="154"/>
    </location>
</feature>
<keyword evidence="8" id="KW-1185">Reference proteome</keyword>
<proteinExistence type="inferred from homology"/>
<comment type="subcellular location">
    <subcellularLocation>
        <location evidence="1">Membrane</location>
        <topology evidence="1">Multi-pass membrane protein</topology>
    </subcellularLocation>
</comment>
<reference evidence="7 8" key="1">
    <citation type="submission" date="2022-05" db="EMBL/GenBank/DDBJ databases">
        <authorList>
            <consortium name="Genoscope - CEA"/>
            <person name="William W."/>
        </authorList>
    </citation>
    <scope>NUCLEOTIDE SEQUENCE [LARGE SCALE GENOMIC DNA]</scope>
</reference>